<reference evidence="3" key="1">
    <citation type="submission" date="2010-08" db="EMBL/GenBank/DDBJ databases">
        <authorList>
            <consortium name="Caenorhabditis japonica Sequencing Consortium"/>
            <person name="Wilson R.K."/>
        </authorList>
    </citation>
    <scope>NUCLEOTIDE SEQUENCE [LARGE SCALE GENOMIC DNA]</scope>
    <source>
        <strain evidence="3">DF5081</strain>
    </source>
</reference>
<dbReference type="GO" id="GO:0030983">
    <property type="term" value="F:mismatched DNA binding"/>
    <property type="evidence" value="ECO:0007669"/>
    <property type="project" value="InterPro"/>
</dbReference>
<dbReference type="AlphaFoldDB" id="A0A8R1IH97"/>
<keyword evidence="3" id="KW-1185">Reference proteome</keyword>
<organism evidence="2 3">
    <name type="scientific">Caenorhabditis japonica</name>
    <dbReference type="NCBI Taxonomy" id="281687"/>
    <lineage>
        <taxon>Eukaryota</taxon>
        <taxon>Metazoa</taxon>
        <taxon>Ecdysozoa</taxon>
        <taxon>Nematoda</taxon>
        <taxon>Chromadorea</taxon>
        <taxon>Rhabditida</taxon>
        <taxon>Rhabditina</taxon>
        <taxon>Rhabditomorpha</taxon>
        <taxon>Rhabditoidea</taxon>
        <taxon>Rhabditidae</taxon>
        <taxon>Peloderinae</taxon>
        <taxon>Caenorhabditis</taxon>
    </lineage>
</organism>
<dbReference type="SMART" id="SM01340">
    <property type="entry name" value="DNA_mis_repair"/>
    <property type="match status" value="1"/>
</dbReference>
<dbReference type="InterPro" id="IPR038973">
    <property type="entry name" value="MutL/Mlh/Pms-like"/>
</dbReference>
<dbReference type="PANTHER" id="PTHR10073">
    <property type="entry name" value="DNA MISMATCH REPAIR PROTEIN MLH, PMS, MUTL"/>
    <property type="match status" value="1"/>
</dbReference>
<dbReference type="InterPro" id="IPR013507">
    <property type="entry name" value="DNA_mismatch_S5_2-like"/>
</dbReference>
<dbReference type="GO" id="GO:0006298">
    <property type="term" value="P:mismatch repair"/>
    <property type="evidence" value="ECO:0007669"/>
    <property type="project" value="InterPro"/>
</dbReference>
<dbReference type="Pfam" id="PF01119">
    <property type="entry name" value="DNA_mis_repair"/>
    <property type="match status" value="1"/>
</dbReference>
<sequence length="160" mass="18304">NLIPLALDSTRLKFEFSGNFSKPIAAATAKAALNRKTTRSFFSVFINGRSVRCEILKHPLDEVLQNRSLICQFCSVHLKIDETRIDVNVHPTKSSVIFLEKEAIIDEIRAYFEKVVNEIFGFAAKETDKNETQENLDENTSFSFSQARRKIRILAKSEYN</sequence>
<dbReference type="GO" id="GO:0032389">
    <property type="term" value="C:MutLalpha complex"/>
    <property type="evidence" value="ECO:0007669"/>
    <property type="project" value="TreeGrafter"/>
</dbReference>
<evidence type="ECO:0000259" key="1">
    <source>
        <dbReference type="SMART" id="SM01340"/>
    </source>
</evidence>
<proteinExistence type="predicted"/>
<dbReference type="Proteomes" id="UP000005237">
    <property type="component" value="Unassembled WGS sequence"/>
</dbReference>
<dbReference type="EnsemblMetazoa" id="CJA36196a.1">
    <property type="protein sequence ID" value="CJA36196a.1"/>
    <property type="gene ID" value="WBGene00212043"/>
</dbReference>
<protein>
    <submittedName>
        <fullName evidence="2">DNA_mis_repair domain-containing protein</fullName>
    </submittedName>
</protein>
<evidence type="ECO:0000313" key="2">
    <source>
        <dbReference type="EnsemblMetazoa" id="CJA36196a.1"/>
    </source>
</evidence>
<name>A0A8R1IH97_CAEJA</name>
<evidence type="ECO:0000313" key="3">
    <source>
        <dbReference type="Proteomes" id="UP000005237"/>
    </source>
</evidence>
<dbReference type="SUPFAM" id="SSF54211">
    <property type="entry name" value="Ribosomal protein S5 domain 2-like"/>
    <property type="match status" value="1"/>
</dbReference>
<dbReference type="InterPro" id="IPR020568">
    <property type="entry name" value="Ribosomal_Su5_D2-typ_SF"/>
</dbReference>
<dbReference type="Gene3D" id="3.30.230.10">
    <property type="match status" value="1"/>
</dbReference>
<feature type="domain" description="DNA mismatch repair protein S5" evidence="1">
    <location>
        <begin position="3"/>
        <end position="117"/>
    </location>
</feature>
<dbReference type="GO" id="GO:0016887">
    <property type="term" value="F:ATP hydrolysis activity"/>
    <property type="evidence" value="ECO:0007669"/>
    <property type="project" value="InterPro"/>
</dbReference>
<reference evidence="2" key="2">
    <citation type="submission" date="2022-06" db="UniProtKB">
        <authorList>
            <consortium name="EnsemblMetazoa"/>
        </authorList>
    </citation>
    <scope>IDENTIFICATION</scope>
    <source>
        <strain evidence="2">DF5081</strain>
    </source>
</reference>
<accession>A0A8R1IH97</accession>
<dbReference type="FunFam" id="3.30.230.10:FF:000164">
    <property type="entry name" value="MLH (MutL Homolog) family"/>
    <property type="match status" value="1"/>
</dbReference>
<dbReference type="GO" id="GO:0140664">
    <property type="term" value="F:ATP-dependent DNA damage sensor activity"/>
    <property type="evidence" value="ECO:0007669"/>
    <property type="project" value="InterPro"/>
</dbReference>
<dbReference type="PANTHER" id="PTHR10073:SF12">
    <property type="entry name" value="DNA MISMATCH REPAIR PROTEIN MLH1"/>
    <property type="match status" value="1"/>
</dbReference>
<dbReference type="InterPro" id="IPR014721">
    <property type="entry name" value="Ribsml_uS5_D2-typ_fold_subgr"/>
</dbReference>
<dbReference type="GO" id="GO:0005524">
    <property type="term" value="F:ATP binding"/>
    <property type="evidence" value="ECO:0007669"/>
    <property type="project" value="InterPro"/>
</dbReference>
<dbReference type="CDD" id="cd00782">
    <property type="entry name" value="MutL_Trans"/>
    <property type="match status" value="1"/>
</dbReference>